<dbReference type="PANTHER" id="PTHR43899">
    <property type="entry name" value="RH59310P"/>
    <property type="match status" value="1"/>
</dbReference>
<name>A0A6I6JRT2_9BACT</name>
<dbReference type="InterPro" id="IPR002347">
    <property type="entry name" value="SDR_fam"/>
</dbReference>
<evidence type="ECO:0000313" key="4">
    <source>
        <dbReference type="EMBL" id="QGY43780.1"/>
    </source>
</evidence>
<keyword evidence="5" id="KW-1185">Reference proteome</keyword>
<comment type="similarity">
    <text evidence="1 3">Belongs to the short-chain dehydrogenases/reductases (SDR) family.</text>
</comment>
<gene>
    <name evidence="4" type="ORF">GM418_08945</name>
</gene>
<proteinExistence type="inferred from homology"/>
<dbReference type="KEGG" id="mcos:GM418_08945"/>
<evidence type="ECO:0000313" key="5">
    <source>
        <dbReference type="Proteomes" id="UP000428260"/>
    </source>
</evidence>
<dbReference type="InterPro" id="IPR051019">
    <property type="entry name" value="VLCFA-Steroid_DH"/>
</dbReference>
<keyword evidence="2" id="KW-0560">Oxidoreductase</keyword>
<evidence type="ECO:0000256" key="2">
    <source>
        <dbReference type="ARBA" id="ARBA00023002"/>
    </source>
</evidence>
<dbReference type="Gene3D" id="3.40.50.720">
    <property type="entry name" value="NAD(P)-binding Rossmann-like Domain"/>
    <property type="match status" value="1"/>
</dbReference>
<evidence type="ECO:0000256" key="1">
    <source>
        <dbReference type="ARBA" id="ARBA00006484"/>
    </source>
</evidence>
<dbReference type="PANTHER" id="PTHR43899:SF13">
    <property type="entry name" value="RH59310P"/>
    <property type="match status" value="1"/>
</dbReference>
<dbReference type="InterPro" id="IPR036291">
    <property type="entry name" value="NAD(P)-bd_dom_sf"/>
</dbReference>
<protein>
    <submittedName>
        <fullName evidence="4">SDR family NAD(P)-dependent oxidoreductase</fullName>
    </submittedName>
</protein>
<dbReference type="EMBL" id="CP046401">
    <property type="protein sequence ID" value="QGY43780.1"/>
    <property type="molecule type" value="Genomic_DNA"/>
</dbReference>
<dbReference type="RefSeq" id="WP_158865250.1">
    <property type="nucleotide sequence ID" value="NZ_CP046401.1"/>
</dbReference>
<reference evidence="4 5" key="1">
    <citation type="submission" date="2019-11" db="EMBL/GenBank/DDBJ databases">
        <authorList>
            <person name="Zheng R.K."/>
            <person name="Sun C.M."/>
        </authorList>
    </citation>
    <scope>NUCLEOTIDE SEQUENCE [LARGE SCALE GENOMIC DNA]</scope>
    <source>
        <strain evidence="4 5">WC007</strain>
    </source>
</reference>
<dbReference type="PRINTS" id="PR00081">
    <property type="entry name" value="GDHRDH"/>
</dbReference>
<sequence length="264" mass="28997">MSEEQPKYYTLITGASSGIGRAIATECAKKGFNLFLVSLPDSKLDETIAEIKAHFAVDVKSLGIDLTQTASPQKVFDFSQENEIIINNLVNNAGVGFEGEFENSAPELVDKMLLLNIRSTTLLTLLFLPEMKKIERAHILNISSFASFVALPNKSVYAATKTYILFLTRALNRELKNTSVLLTSVHPSGVTSEHTKKNIRKLSALTRITTLTPEEVAQTAVRNMLNGKKFVVPGGATKFYYLLGSVLPQGLLLRIVGRIFSKTS</sequence>
<accession>A0A6I6JRT2</accession>
<dbReference type="AlphaFoldDB" id="A0A6I6JRT2"/>
<dbReference type="PRINTS" id="PR00080">
    <property type="entry name" value="SDRFAMILY"/>
</dbReference>
<evidence type="ECO:0000256" key="3">
    <source>
        <dbReference type="RuleBase" id="RU000363"/>
    </source>
</evidence>
<organism evidence="4 5">
    <name type="scientific">Maribellus comscasis</name>
    <dbReference type="NCBI Taxonomy" id="2681766"/>
    <lineage>
        <taxon>Bacteria</taxon>
        <taxon>Pseudomonadati</taxon>
        <taxon>Bacteroidota</taxon>
        <taxon>Bacteroidia</taxon>
        <taxon>Marinilabiliales</taxon>
        <taxon>Prolixibacteraceae</taxon>
        <taxon>Maribellus</taxon>
    </lineage>
</organism>
<dbReference type="Proteomes" id="UP000428260">
    <property type="component" value="Chromosome"/>
</dbReference>
<dbReference type="SUPFAM" id="SSF51735">
    <property type="entry name" value="NAD(P)-binding Rossmann-fold domains"/>
    <property type="match status" value="1"/>
</dbReference>
<dbReference type="PIRSF" id="PIRSF000126">
    <property type="entry name" value="11-beta-HSD1"/>
    <property type="match status" value="1"/>
</dbReference>
<dbReference type="Pfam" id="PF00106">
    <property type="entry name" value="adh_short"/>
    <property type="match status" value="1"/>
</dbReference>
<dbReference type="GO" id="GO:0016491">
    <property type="term" value="F:oxidoreductase activity"/>
    <property type="evidence" value="ECO:0007669"/>
    <property type="project" value="UniProtKB-KW"/>
</dbReference>